<accession>A0A0A9GYM6</accession>
<dbReference type="EMBL" id="GBRH01168294">
    <property type="protein sequence ID" value="JAE29602.1"/>
    <property type="molecule type" value="Transcribed_RNA"/>
</dbReference>
<evidence type="ECO:0000313" key="1">
    <source>
        <dbReference type="EMBL" id="JAE29602.1"/>
    </source>
</evidence>
<organism evidence="1">
    <name type="scientific">Arundo donax</name>
    <name type="common">Giant reed</name>
    <name type="synonym">Donax arundinaceus</name>
    <dbReference type="NCBI Taxonomy" id="35708"/>
    <lineage>
        <taxon>Eukaryota</taxon>
        <taxon>Viridiplantae</taxon>
        <taxon>Streptophyta</taxon>
        <taxon>Embryophyta</taxon>
        <taxon>Tracheophyta</taxon>
        <taxon>Spermatophyta</taxon>
        <taxon>Magnoliopsida</taxon>
        <taxon>Liliopsida</taxon>
        <taxon>Poales</taxon>
        <taxon>Poaceae</taxon>
        <taxon>PACMAD clade</taxon>
        <taxon>Arundinoideae</taxon>
        <taxon>Arundineae</taxon>
        <taxon>Arundo</taxon>
    </lineage>
</organism>
<protein>
    <submittedName>
        <fullName evidence="1">Uncharacterized protein</fullName>
    </submittedName>
</protein>
<reference evidence="1" key="2">
    <citation type="journal article" date="2015" name="Data Brief">
        <title>Shoot transcriptome of the giant reed, Arundo donax.</title>
        <authorList>
            <person name="Barrero R.A."/>
            <person name="Guerrero F.D."/>
            <person name="Moolhuijzen P."/>
            <person name="Goolsby J.A."/>
            <person name="Tidwell J."/>
            <person name="Bellgard S.E."/>
            <person name="Bellgard M.I."/>
        </authorList>
    </citation>
    <scope>NUCLEOTIDE SEQUENCE</scope>
    <source>
        <tissue evidence="1">Shoot tissue taken approximately 20 cm above the soil surface</tissue>
    </source>
</reference>
<reference evidence="1" key="1">
    <citation type="submission" date="2014-09" db="EMBL/GenBank/DDBJ databases">
        <authorList>
            <person name="Magalhaes I.L.F."/>
            <person name="Oliveira U."/>
            <person name="Santos F.R."/>
            <person name="Vidigal T.H.D.A."/>
            <person name="Brescovit A.D."/>
            <person name="Santos A.J."/>
        </authorList>
    </citation>
    <scope>NUCLEOTIDE SEQUENCE</scope>
    <source>
        <tissue evidence="1">Shoot tissue taken approximately 20 cm above the soil surface</tissue>
    </source>
</reference>
<dbReference type="AlphaFoldDB" id="A0A0A9GYM6"/>
<proteinExistence type="predicted"/>
<sequence>MERFQPLASRMHTAIVHYYIISAYSRSK</sequence>
<name>A0A0A9GYM6_ARUDO</name>